<gene>
    <name evidence="1" type="ORF">LV75_004663</name>
</gene>
<evidence type="ECO:0000313" key="2">
    <source>
        <dbReference type="Proteomes" id="UP001205185"/>
    </source>
</evidence>
<dbReference type="Proteomes" id="UP001205185">
    <property type="component" value="Unassembled WGS sequence"/>
</dbReference>
<organism evidence="1 2">
    <name type="scientific">Actinokineospora diospyrosa</name>
    <dbReference type="NCBI Taxonomy" id="103728"/>
    <lineage>
        <taxon>Bacteria</taxon>
        <taxon>Bacillati</taxon>
        <taxon>Actinomycetota</taxon>
        <taxon>Actinomycetes</taxon>
        <taxon>Pseudonocardiales</taxon>
        <taxon>Pseudonocardiaceae</taxon>
        <taxon>Actinokineospora</taxon>
    </lineage>
</organism>
<proteinExistence type="predicted"/>
<dbReference type="GO" id="GO:0000428">
    <property type="term" value="C:DNA-directed RNA polymerase complex"/>
    <property type="evidence" value="ECO:0007669"/>
    <property type="project" value="UniProtKB-KW"/>
</dbReference>
<reference evidence="1 2" key="1">
    <citation type="submission" date="2022-06" db="EMBL/GenBank/DDBJ databases">
        <title>Genomic Encyclopedia of Archaeal and Bacterial Type Strains, Phase II (KMG-II): from individual species to whole genera.</title>
        <authorList>
            <person name="Goeker M."/>
        </authorList>
    </citation>
    <scope>NUCLEOTIDE SEQUENCE [LARGE SCALE GENOMIC DNA]</scope>
    <source>
        <strain evidence="1 2">DSM 44255</strain>
    </source>
</reference>
<comment type="caution">
    <text evidence="1">The sequence shown here is derived from an EMBL/GenBank/DDBJ whole genome shotgun (WGS) entry which is preliminary data.</text>
</comment>
<keyword evidence="2" id="KW-1185">Reference proteome</keyword>
<accession>A0ABT1IHP5</accession>
<keyword evidence="1" id="KW-0804">Transcription</keyword>
<dbReference type="RefSeq" id="WP_253889080.1">
    <property type="nucleotide sequence ID" value="NZ_BAAAVB010000015.1"/>
</dbReference>
<name>A0ABT1IHP5_9PSEU</name>
<sequence length="168" mass="19035">MADGAVLTTRQAWERCVGRRERLTGMVLRFGLLDQVDDVVHDAFVAVMGMPRLYPAGFDALLETVLWRRCLIIAAGEAARQRLVEHAALHPPATGDHADRVVDQVHAQWLLRRSGVLTEPDIWMLEMVSVGYRRQEIADMSGRTVDEIDRAMRSVRRRARYKTQATVA</sequence>
<protein>
    <submittedName>
        <fullName evidence="1">DNA-directed RNA polymerase specialized sigma subunit, sigma24 family</fullName>
    </submittedName>
</protein>
<keyword evidence="1" id="KW-0240">DNA-directed RNA polymerase</keyword>
<evidence type="ECO:0000313" key="1">
    <source>
        <dbReference type="EMBL" id="MCP2272144.1"/>
    </source>
</evidence>
<dbReference type="EMBL" id="JAMTCO010000011">
    <property type="protein sequence ID" value="MCP2272144.1"/>
    <property type="molecule type" value="Genomic_DNA"/>
</dbReference>